<evidence type="ECO:0000313" key="3">
    <source>
        <dbReference type="Proteomes" id="UP000637074"/>
    </source>
</evidence>
<organism evidence="2 3">
    <name type="scientific">Neobacillus kokaensis</name>
    <dbReference type="NCBI Taxonomy" id="2759023"/>
    <lineage>
        <taxon>Bacteria</taxon>
        <taxon>Bacillati</taxon>
        <taxon>Bacillota</taxon>
        <taxon>Bacilli</taxon>
        <taxon>Bacillales</taxon>
        <taxon>Bacillaceae</taxon>
        <taxon>Neobacillus</taxon>
    </lineage>
</organism>
<dbReference type="Gene3D" id="3.40.190.10">
    <property type="entry name" value="Periplasmic binding protein-like II"/>
    <property type="match status" value="1"/>
</dbReference>
<keyword evidence="1" id="KW-0472">Membrane</keyword>
<feature type="transmembrane region" description="Helical" evidence="1">
    <location>
        <begin position="20"/>
        <end position="37"/>
    </location>
</feature>
<accession>A0ABQ3N8P1</accession>
<protein>
    <submittedName>
        <fullName evidence="2">Uncharacterized protein</fullName>
    </submittedName>
</protein>
<gene>
    <name evidence="2" type="ORF">AM1BK_34910</name>
</gene>
<sequence length="195" mass="22264">MTKTELIKKLDNIWYHYKSHILIGIFVLAALIPLVFFDKDKKPSALNVTIIGNAINPKEQNALQKKASGEILNKDSTSEIKFNFWQVSDKLTSPTNMDLYQKLLAQVAAKDIDIIILDRSDYLVLSQQEAFKELDFIKKDNQNVQTDYDGISLTGNELLLHAGYNPDNKMMAIITNTEREKTAKKFVQWIVDQAN</sequence>
<evidence type="ECO:0000256" key="1">
    <source>
        <dbReference type="SAM" id="Phobius"/>
    </source>
</evidence>
<keyword evidence="3" id="KW-1185">Reference proteome</keyword>
<reference evidence="2 3" key="1">
    <citation type="journal article" date="2022" name="Int. J. Syst. Evol. Microbiol.">
        <title>Neobacillus kokaensis sp. nov., isolated from soil.</title>
        <authorList>
            <person name="Yuki K."/>
            <person name="Matsubara H."/>
            <person name="Yamaguchi S."/>
        </authorList>
    </citation>
    <scope>NUCLEOTIDE SEQUENCE [LARGE SCALE GENOMIC DNA]</scope>
    <source>
        <strain evidence="2 3">LOB 377</strain>
    </source>
</reference>
<proteinExistence type="predicted"/>
<keyword evidence="1" id="KW-1133">Transmembrane helix</keyword>
<comment type="caution">
    <text evidence="2">The sequence shown here is derived from an EMBL/GenBank/DDBJ whole genome shotgun (WGS) entry which is preliminary data.</text>
</comment>
<dbReference type="Proteomes" id="UP000637074">
    <property type="component" value="Unassembled WGS sequence"/>
</dbReference>
<keyword evidence="1" id="KW-0812">Transmembrane</keyword>
<dbReference type="EMBL" id="BNDS01000017">
    <property type="protein sequence ID" value="GHH99948.1"/>
    <property type="molecule type" value="Genomic_DNA"/>
</dbReference>
<dbReference type="RefSeq" id="WP_191274978.1">
    <property type="nucleotide sequence ID" value="NZ_BNDS01000017.1"/>
</dbReference>
<name>A0ABQ3N8P1_9BACI</name>
<evidence type="ECO:0000313" key="2">
    <source>
        <dbReference type="EMBL" id="GHH99948.1"/>
    </source>
</evidence>